<dbReference type="PROSITE" id="PS00178">
    <property type="entry name" value="AA_TRNA_LIGASE_I"/>
    <property type="match status" value="1"/>
</dbReference>
<dbReference type="FunFam" id="1.10.1160.10:FF:000001">
    <property type="entry name" value="Glutamine--tRNA ligase"/>
    <property type="match status" value="1"/>
</dbReference>
<dbReference type="PANTHER" id="PTHR43097:SF4">
    <property type="entry name" value="GLUTAMINE--TRNA LIGASE"/>
    <property type="match status" value="1"/>
</dbReference>
<dbReference type="NCBIfam" id="TIGR00440">
    <property type="entry name" value="glnS"/>
    <property type="match status" value="1"/>
</dbReference>
<dbReference type="InterPro" id="IPR014729">
    <property type="entry name" value="Rossmann-like_a/b/a_fold"/>
</dbReference>
<name>A0A5N5LS27_9ROSI</name>
<feature type="domain" description="tRNA synthetases class I (E and Q) anti-codon binding" evidence="16">
    <location>
        <begin position="723"/>
        <end position="800"/>
    </location>
</feature>
<evidence type="ECO:0000259" key="14">
    <source>
        <dbReference type="Pfam" id="PF04557"/>
    </source>
</evidence>
<dbReference type="FunFam" id="2.40.240.10:FF:000011">
    <property type="entry name" value="Glutamine--tRNA ligase cytoplasmic"/>
    <property type="match status" value="1"/>
</dbReference>
<keyword evidence="4 10" id="KW-0547">Nucleotide-binding</keyword>
<dbReference type="InterPro" id="IPR011035">
    <property type="entry name" value="Ribosomal_bL25/Gln-tRNA_synth"/>
</dbReference>
<dbReference type="PRINTS" id="PR00987">
    <property type="entry name" value="TRNASYNTHGLU"/>
</dbReference>
<keyword evidence="18" id="KW-1185">Reference proteome</keyword>
<dbReference type="InterPro" id="IPR000924">
    <property type="entry name" value="Glu/Gln-tRNA-synth"/>
</dbReference>
<feature type="compositionally biased region" description="Basic and acidic residues" evidence="11">
    <location>
        <begin position="229"/>
        <end position="252"/>
    </location>
</feature>
<dbReference type="InterPro" id="IPR020059">
    <property type="entry name" value="Glu/Gln-tRNA-synth_Ib_codon-bd"/>
</dbReference>
<organism evidence="17 18">
    <name type="scientific">Salix brachista</name>
    <dbReference type="NCBI Taxonomy" id="2182728"/>
    <lineage>
        <taxon>Eukaryota</taxon>
        <taxon>Viridiplantae</taxon>
        <taxon>Streptophyta</taxon>
        <taxon>Embryophyta</taxon>
        <taxon>Tracheophyta</taxon>
        <taxon>Spermatophyta</taxon>
        <taxon>Magnoliopsida</taxon>
        <taxon>eudicotyledons</taxon>
        <taxon>Gunneridae</taxon>
        <taxon>Pentapetalae</taxon>
        <taxon>rosids</taxon>
        <taxon>fabids</taxon>
        <taxon>Malpighiales</taxon>
        <taxon>Salicaceae</taxon>
        <taxon>Saliceae</taxon>
        <taxon>Salix</taxon>
    </lineage>
</organism>
<feature type="domain" description="Glutamyl/glutaminyl-tRNA synthetase class Ib anti-codon binding" evidence="13">
    <location>
        <begin position="610"/>
        <end position="713"/>
    </location>
</feature>
<dbReference type="EC" id="6.1.1.18" evidence="2"/>
<dbReference type="Gene3D" id="3.40.50.620">
    <property type="entry name" value="HUPs"/>
    <property type="match status" value="1"/>
</dbReference>
<dbReference type="PANTHER" id="PTHR43097">
    <property type="entry name" value="GLUTAMINE-TRNA LIGASE"/>
    <property type="match status" value="1"/>
</dbReference>
<dbReference type="GO" id="GO:0005829">
    <property type="term" value="C:cytosol"/>
    <property type="evidence" value="ECO:0007669"/>
    <property type="project" value="TreeGrafter"/>
</dbReference>
<evidence type="ECO:0000256" key="11">
    <source>
        <dbReference type="SAM" id="MobiDB-lite"/>
    </source>
</evidence>
<dbReference type="GO" id="GO:0009791">
    <property type="term" value="P:post-embryonic development"/>
    <property type="evidence" value="ECO:0007669"/>
    <property type="project" value="UniProtKB-ARBA"/>
</dbReference>
<keyword evidence="5 10" id="KW-0067">ATP-binding</keyword>
<dbReference type="Gene3D" id="1.10.10.2420">
    <property type="match status" value="1"/>
</dbReference>
<dbReference type="Pfam" id="PF04558">
    <property type="entry name" value="tRNA_synt_1c_R1"/>
    <property type="match status" value="1"/>
</dbReference>
<dbReference type="Pfam" id="PF20974">
    <property type="entry name" value="tRNA-synt_1c_C2"/>
    <property type="match status" value="1"/>
</dbReference>
<accession>A0A5N5LS27</accession>
<comment type="similarity">
    <text evidence="1 10">Belongs to the class-I aminoacyl-tRNA synthetase family.</text>
</comment>
<dbReference type="InterPro" id="IPR049437">
    <property type="entry name" value="tRNA-synt_1c_C2"/>
</dbReference>
<dbReference type="InterPro" id="IPR001412">
    <property type="entry name" value="aa-tRNA-synth_I_CS"/>
</dbReference>
<dbReference type="Gene3D" id="1.10.8.1290">
    <property type="entry name" value="Glutaminyl-tRNA synthetase, non-specific RNA binding region part 1, domain 1"/>
    <property type="match status" value="1"/>
</dbReference>
<keyword evidence="6 10" id="KW-0648">Protein biosynthesis</keyword>
<evidence type="ECO:0000256" key="8">
    <source>
        <dbReference type="ARBA" id="ARBA00030466"/>
    </source>
</evidence>
<dbReference type="InterPro" id="IPR020056">
    <property type="entry name" value="Rbsml_bL25/Gln-tRNA_synth_N"/>
</dbReference>
<feature type="region of interest" description="Disordered" evidence="11">
    <location>
        <begin position="229"/>
        <end position="254"/>
    </location>
</feature>
<comment type="caution">
    <text evidence="17">The sequence shown here is derived from an EMBL/GenBank/DDBJ whole genome shotgun (WGS) entry which is preliminary data.</text>
</comment>
<dbReference type="EMBL" id="VDCV01000008">
    <property type="protein sequence ID" value="KAB5544776.1"/>
    <property type="molecule type" value="Genomic_DNA"/>
</dbReference>
<dbReference type="Gene3D" id="2.40.240.10">
    <property type="entry name" value="Ribosomal Protein L25, Chain P"/>
    <property type="match status" value="2"/>
</dbReference>
<evidence type="ECO:0000259" key="12">
    <source>
        <dbReference type="Pfam" id="PF00749"/>
    </source>
</evidence>
<evidence type="ECO:0000313" key="17">
    <source>
        <dbReference type="EMBL" id="KAB5544776.1"/>
    </source>
</evidence>
<dbReference type="AlphaFoldDB" id="A0A5N5LS27"/>
<dbReference type="InterPro" id="IPR020058">
    <property type="entry name" value="Glu/Gln-tRNA-synth_Ib_cat-dom"/>
</dbReference>
<dbReference type="InterPro" id="IPR050132">
    <property type="entry name" value="Gln/Glu-tRNA_Ligase"/>
</dbReference>
<evidence type="ECO:0000256" key="2">
    <source>
        <dbReference type="ARBA" id="ARBA00012836"/>
    </source>
</evidence>
<dbReference type="InterPro" id="IPR004514">
    <property type="entry name" value="Gln-tRNA-synth"/>
</dbReference>
<dbReference type="Pfam" id="PF04557">
    <property type="entry name" value="tRNA_synt_1c_R2"/>
    <property type="match status" value="1"/>
</dbReference>
<evidence type="ECO:0000256" key="4">
    <source>
        <dbReference type="ARBA" id="ARBA00022741"/>
    </source>
</evidence>
<dbReference type="Pfam" id="PF00749">
    <property type="entry name" value="tRNA-synt_1c"/>
    <property type="match status" value="1"/>
</dbReference>
<gene>
    <name evidence="17" type="ORF">DKX38_012888</name>
</gene>
<dbReference type="Pfam" id="PF03950">
    <property type="entry name" value="tRNA-synt_1c_C"/>
    <property type="match status" value="1"/>
</dbReference>
<evidence type="ECO:0000256" key="7">
    <source>
        <dbReference type="ARBA" id="ARBA00023146"/>
    </source>
</evidence>
<dbReference type="InterPro" id="IPR042558">
    <property type="entry name" value="Gln-tRNA-synth_Ib_RNA-bd_N_1"/>
</dbReference>
<dbReference type="FunFam" id="3.40.50.620:FF:000037">
    <property type="entry name" value="Glutamine--tRNA ligase cytoplasmic"/>
    <property type="match status" value="1"/>
</dbReference>
<protein>
    <recommendedName>
        <fullName evidence="2">glutamine--tRNA ligase</fullName>
        <ecNumber evidence="2">6.1.1.18</ecNumber>
    </recommendedName>
    <alternativeName>
        <fullName evidence="8">Glutaminyl-tRNA synthetase</fullName>
    </alternativeName>
</protein>
<evidence type="ECO:0000256" key="6">
    <source>
        <dbReference type="ARBA" id="ARBA00022917"/>
    </source>
</evidence>
<dbReference type="FunFam" id="1.10.8.1290:FF:000002">
    <property type="entry name" value="Glutamine--tRNA ligase cytoplasmic"/>
    <property type="match status" value="1"/>
</dbReference>
<evidence type="ECO:0000256" key="10">
    <source>
        <dbReference type="RuleBase" id="RU363037"/>
    </source>
</evidence>
<dbReference type="SUPFAM" id="SSF52374">
    <property type="entry name" value="Nucleotidylyl transferase"/>
    <property type="match status" value="1"/>
</dbReference>
<proteinExistence type="inferred from homology"/>
<dbReference type="GO" id="GO:0005524">
    <property type="term" value="F:ATP binding"/>
    <property type="evidence" value="ECO:0007669"/>
    <property type="project" value="UniProtKB-KW"/>
</dbReference>
<evidence type="ECO:0000256" key="9">
    <source>
        <dbReference type="ARBA" id="ARBA00048270"/>
    </source>
</evidence>
<dbReference type="FunFam" id="3.90.800.10:FF:000001">
    <property type="entry name" value="Glutamine--tRNA ligase"/>
    <property type="match status" value="1"/>
</dbReference>
<evidence type="ECO:0000256" key="1">
    <source>
        <dbReference type="ARBA" id="ARBA00005594"/>
    </source>
</evidence>
<feature type="domain" description="Glutaminyl-tRNA synthetase class Ib non-specific RNA-binding" evidence="15">
    <location>
        <begin position="13"/>
        <end position="168"/>
    </location>
</feature>
<evidence type="ECO:0000313" key="18">
    <source>
        <dbReference type="Proteomes" id="UP000326939"/>
    </source>
</evidence>
<evidence type="ECO:0000259" key="13">
    <source>
        <dbReference type="Pfam" id="PF03950"/>
    </source>
</evidence>
<evidence type="ECO:0000256" key="3">
    <source>
        <dbReference type="ARBA" id="ARBA00022598"/>
    </source>
</evidence>
<dbReference type="InterPro" id="IPR042559">
    <property type="entry name" value="Gln-tRNA-synth_Ib_RNA-bd_N_2"/>
</dbReference>
<evidence type="ECO:0000259" key="15">
    <source>
        <dbReference type="Pfam" id="PF04558"/>
    </source>
</evidence>
<dbReference type="GO" id="GO:0006425">
    <property type="term" value="P:glutaminyl-tRNA aminoacylation"/>
    <property type="evidence" value="ECO:0007669"/>
    <property type="project" value="InterPro"/>
</dbReference>
<dbReference type="FunFam" id="1.10.10.2420:FF:000001">
    <property type="entry name" value="Glutamine--tRNA ligase cytoplasmic"/>
    <property type="match status" value="1"/>
</dbReference>
<reference evidence="18" key="1">
    <citation type="journal article" date="2019" name="Gigascience">
        <title>De novo genome assembly of the endangered Acer yangbiense, a plant species with extremely small populations endemic to Yunnan Province, China.</title>
        <authorList>
            <person name="Yang J."/>
            <person name="Wariss H.M."/>
            <person name="Tao L."/>
            <person name="Zhang R."/>
            <person name="Yun Q."/>
            <person name="Hollingsworth P."/>
            <person name="Dao Z."/>
            <person name="Luo G."/>
            <person name="Guo H."/>
            <person name="Ma Y."/>
            <person name="Sun W."/>
        </authorList>
    </citation>
    <scope>NUCLEOTIDE SEQUENCE [LARGE SCALE GENOMIC DNA]</scope>
    <source>
        <strain evidence="18">cv. br00</strain>
    </source>
</reference>
<feature type="domain" description="Glutaminyl-tRNA synthetase class Ib non-specific RNA-binding" evidence="14">
    <location>
        <begin position="213"/>
        <end position="285"/>
    </location>
</feature>
<evidence type="ECO:0000259" key="16">
    <source>
        <dbReference type="Pfam" id="PF20974"/>
    </source>
</evidence>
<keyword evidence="3 10" id="KW-0436">Ligase</keyword>
<dbReference type="FunFam" id="2.40.240.10:FF:000007">
    <property type="entry name" value="Glutamine--tRNA ligase"/>
    <property type="match status" value="1"/>
</dbReference>
<evidence type="ECO:0000256" key="5">
    <source>
        <dbReference type="ARBA" id="ARBA00022840"/>
    </source>
</evidence>
<dbReference type="GO" id="GO:0004819">
    <property type="term" value="F:glutamine-tRNA ligase activity"/>
    <property type="evidence" value="ECO:0007669"/>
    <property type="project" value="UniProtKB-EC"/>
</dbReference>
<dbReference type="SUPFAM" id="SSF50715">
    <property type="entry name" value="Ribosomal protein L25-like"/>
    <property type="match status" value="1"/>
</dbReference>
<dbReference type="CDD" id="cd00807">
    <property type="entry name" value="GlnRS_core"/>
    <property type="match status" value="1"/>
</dbReference>
<dbReference type="Proteomes" id="UP000326939">
    <property type="component" value="Chromosome 8"/>
</dbReference>
<dbReference type="GO" id="GO:0048608">
    <property type="term" value="P:reproductive structure development"/>
    <property type="evidence" value="ECO:0007669"/>
    <property type="project" value="UniProtKB-ARBA"/>
</dbReference>
<dbReference type="InterPro" id="IPR007639">
    <property type="entry name" value="Gln-tRNA-synth_Ib_RNA-bd_N"/>
</dbReference>
<comment type="catalytic activity">
    <reaction evidence="9">
        <text>tRNA(Gln) + L-glutamine + ATP = L-glutaminyl-tRNA(Gln) + AMP + diphosphate</text>
        <dbReference type="Rhea" id="RHEA:20121"/>
        <dbReference type="Rhea" id="RHEA-COMP:9662"/>
        <dbReference type="Rhea" id="RHEA-COMP:9681"/>
        <dbReference type="ChEBI" id="CHEBI:30616"/>
        <dbReference type="ChEBI" id="CHEBI:33019"/>
        <dbReference type="ChEBI" id="CHEBI:58359"/>
        <dbReference type="ChEBI" id="CHEBI:78442"/>
        <dbReference type="ChEBI" id="CHEBI:78521"/>
        <dbReference type="ChEBI" id="CHEBI:456215"/>
        <dbReference type="EC" id="6.1.1.18"/>
    </reaction>
</comment>
<dbReference type="InterPro" id="IPR007638">
    <property type="entry name" value="Gln-tRNA-synth_Ib_RNA-bd_2"/>
</dbReference>
<sequence>MAEKEEESSGTPLELFLKIGLDERTARNTIANNKVTNNLTAVIHEAGVTEGCNRTIGNLLYTVATKYPANAVIHRPTLLGYIVSTKIKTPAQLEAAFSFLSSTASESFELKEFEEACGVGVDVSEEDIEQAVNEVFKQNKGSILELRYRINVGDLFGHVRKRLPWADPRIVKVNGTANNTRVLDCNCDHGHCIAAMCYVILTRVSFPCLCCQKLIDAKLYELLGERTAADNEKPSKQKKEKPAKVEDKKVADENPVQPAEDLNPFLIFPNPEENFKVHTEVFFSNQPVLRCCNTKEVLDKHLKRTSGKVYTRFPPEPNGYLHIGHAKAMFVSFGLAKERGGCCYLRYDDTNPEAEKKEYIDHIEEIVEWMGWKPFKITYTSDYFQELYELAVELIRRGHAYVDHQTPEEIKEYREKKMDSPWRDRPISESLELFEEMRRGMIEEGKATLRMKQDMQSDNGNMYDLIAYRIKARDKWCIYPSYDYAHCIVDSLEDITHSLCTLEFETRRASYYWLLHVLDLYQPYVWEYSRLNVTNTVMSKRKLNFLVTNKHVDGWDDPRLMTLAGLKRRGVTSTAINAFVRGIGITRSDCSTIRLERLEYHIREELNRTAPRTMVVLQPLKVVITNLESGLVMDLDAKKWPDASTEDSSAFYKVAFSRVVYIEQSDFRMKDSKDYYGLAPGKSVLLRYAFPIKCTEVVLADDKSIVEIRAEYDPSKKTKPKGVIHWVAGPSREVDPLSIEVRLFDKLFNSENPAELEDWLADVNPQSRVVISGAYAVPSLRDAAAGDRFQFERLGYFVVDKDSTPERLVFNRTVTLRDNYSKSGK</sequence>
<feature type="domain" description="Glutamyl/glutaminyl-tRNA synthetase class Ib catalytic" evidence="12">
    <location>
        <begin position="308"/>
        <end position="607"/>
    </location>
</feature>
<keyword evidence="7 10" id="KW-0030">Aminoacyl-tRNA synthetase</keyword>